<evidence type="ECO:0000313" key="3">
    <source>
        <dbReference type="Proteomes" id="UP000183047"/>
    </source>
</evidence>
<keyword evidence="1" id="KW-0472">Membrane</keyword>
<dbReference type="SFLD" id="SFLDG01129">
    <property type="entry name" value="C1.5:_HAD__Beta-PGM__Phosphata"/>
    <property type="match status" value="1"/>
</dbReference>
<proteinExistence type="predicted"/>
<evidence type="ECO:0000256" key="1">
    <source>
        <dbReference type="SAM" id="Phobius"/>
    </source>
</evidence>
<dbReference type="PANTHER" id="PTHR43611">
    <property type="entry name" value="ALPHA-D-GLUCOSE 1-PHOSPHATE PHOSPHATASE"/>
    <property type="match status" value="1"/>
</dbReference>
<dbReference type="InterPro" id="IPR023214">
    <property type="entry name" value="HAD_sf"/>
</dbReference>
<keyword evidence="1" id="KW-1133">Transmembrane helix</keyword>
<dbReference type="Gene3D" id="1.10.150.240">
    <property type="entry name" value="Putative phosphatase, domain 2"/>
    <property type="match status" value="1"/>
</dbReference>
<dbReference type="InterPro" id="IPR006439">
    <property type="entry name" value="HAD-SF_hydro_IA"/>
</dbReference>
<keyword evidence="3" id="KW-1185">Reference proteome</keyword>
<reference evidence="3" key="1">
    <citation type="submission" date="2016-10" db="EMBL/GenBank/DDBJ databases">
        <authorList>
            <person name="Varghese N."/>
            <person name="Submissions S."/>
        </authorList>
    </citation>
    <scope>NUCLEOTIDE SEQUENCE [LARGE SCALE GENOMIC DNA]</scope>
    <source>
        <strain evidence="3">XBD2006</strain>
    </source>
</reference>
<dbReference type="InterPro" id="IPR036412">
    <property type="entry name" value="HAD-like_sf"/>
</dbReference>
<dbReference type="CDD" id="cd02603">
    <property type="entry name" value="HAD_sEH-N_like"/>
    <property type="match status" value="1"/>
</dbReference>
<dbReference type="Gene3D" id="3.40.50.1000">
    <property type="entry name" value="HAD superfamily/HAD-like"/>
    <property type="match status" value="1"/>
</dbReference>
<dbReference type="InterPro" id="IPR023198">
    <property type="entry name" value="PGP-like_dom2"/>
</dbReference>
<feature type="transmembrane region" description="Helical" evidence="1">
    <location>
        <begin position="41"/>
        <end position="63"/>
    </location>
</feature>
<dbReference type="EMBL" id="FMUR01000017">
    <property type="protein sequence ID" value="SCY44369.1"/>
    <property type="molecule type" value="Genomic_DNA"/>
</dbReference>
<sequence length="295" mass="33050">MTDNNKTPMAKRVIAIIGIIALLSIYVILFVMAMIGTPFDYFMGAVVATVAIPIFTWICIWAFGNITGRHTIASLDPLTSDKKHDSRGNVVPEGKIDTVVFDIGNVLTDFAYMDFIEKKVSDKELAKRIADASVHSKEWTEYDRGVLSTEEIINGFKKNDPEIADVIEKTFEDLTDIVTKRDNAIPWIKALQAAGYKVLYLSNFSWQVLEACPDAMAFIDETDGGILSYRDKVVKPDHAIYNLLAERYNLVPEKTVFIDDTKVNIDAAKELGWNGIVYKDYASTKKELEALGVVY</sequence>
<evidence type="ECO:0000313" key="2">
    <source>
        <dbReference type="EMBL" id="SCY44369.1"/>
    </source>
</evidence>
<dbReference type="SFLD" id="SFLDS00003">
    <property type="entry name" value="Haloacid_Dehalogenase"/>
    <property type="match status" value="1"/>
</dbReference>
<organism evidence="2 3">
    <name type="scientific">Butyrivibrio hungatei</name>
    <dbReference type="NCBI Taxonomy" id="185008"/>
    <lineage>
        <taxon>Bacteria</taxon>
        <taxon>Bacillati</taxon>
        <taxon>Bacillota</taxon>
        <taxon>Clostridia</taxon>
        <taxon>Lachnospirales</taxon>
        <taxon>Lachnospiraceae</taxon>
        <taxon>Butyrivibrio</taxon>
    </lineage>
</organism>
<dbReference type="PANTHER" id="PTHR43611:SF3">
    <property type="entry name" value="FLAVIN MONONUCLEOTIDE HYDROLASE 1, CHLOROPLATIC"/>
    <property type="match status" value="1"/>
</dbReference>
<dbReference type="OrthoDB" id="9797415at2"/>
<keyword evidence="1" id="KW-0812">Transmembrane</keyword>
<accession>A0A1G5FZ17</accession>
<dbReference type="SUPFAM" id="SSF56784">
    <property type="entry name" value="HAD-like"/>
    <property type="match status" value="1"/>
</dbReference>
<feature type="transmembrane region" description="Helical" evidence="1">
    <location>
        <begin position="12"/>
        <end position="35"/>
    </location>
</feature>
<dbReference type="AlphaFoldDB" id="A0A1G5FZ17"/>
<protein>
    <submittedName>
        <fullName evidence="2">Haloacid dehalogenase superfamily, subfamily IA, variant 3 with third motif having DD or ED</fullName>
    </submittedName>
</protein>
<dbReference type="Proteomes" id="UP000183047">
    <property type="component" value="Unassembled WGS sequence"/>
</dbReference>
<dbReference type="RefSeq" id="WP_083334615.1">
    <property type="nucleotide sequence ID" value="NZ_FMUR01000017.1"/>
</dbReference>
<dbReference type="NCBIfam" id="TIGR01509">
    <property type="entry name" value="HAD-SF-IA-v3"/>
    <property type="match status" value="1"/>
</dbReference>
<name>A0A1G5FZ17_9FIRM</name>
<dbReference type="Pfam" id="PF00702">
    <property type="entry name" value="Hydrolase"/>
    <property type="match status" value="1"/>
</dbReference>
<gene>
    <name evidence="2" type="ORF">SAMN02910451_02630</name>
</gene>